<dbReference type="KEGG" id="mpl:Mpal_0863"/>
<dbReference type="HOGENOM" id="CLU_3094138_0_0_2"/>
<evidence type="ECO:0000313" key="2">
    <source>
        <dbReference type="Proteomes" id="UP000002457"/>
    </source>
</evidence>
<reference evidence="1 2" key="1">
    <citation type="journal article" date="2015" name="Genome Announc.">
        <title>Complete Genome Sequence of Methanosphaerula palustris E1-9CT, a Hydrogenotrophic Methanogen Isolated from a Minerotrophic Fen Peatland.</title>
        <authorList>
            <person name="Cadillo-Quiroz H."/>
            <person name="Browne P."/>
            <person name="Kyrpides N."/>
            <person name="Woyke T."/>
            <person name="Goodwin L."/>
            <person name="Detter C."/>
            <person name="Yavitt J.B."/>
            <person name="Zinder S.H."/>
        </authorList>
    </citation>
    <scope>NUCLEOTIDE SEQUENCE [LARGE SCALE GENOMIC DNA]</scope>
    <source>
        <strain evidence="2">ATCC BAA-1556 / DSM 19958 / E1-9c</strain>
    </source>
</reference>
<name>B8GGG8_METPE</name>
<dbReference type="EMBL" id="CP001338">
    <property type="protein sequence ID" value="ACL16223.1"/>
    <property type="molecule type" value="Genomic_DNA"/>
</dbReference>
<accession>B8GGG8</accession>
<organism evidence="1 2">
    <name type="scientific">Methanosphaerula palustris (strain ATCC BAA-1556 / DSM 19958 / E1-9c)</name>
    <dbReference type="NCBI Taxonomy" id="521011"/>
    <lineage>
        <taxon>Archaea</taxon>
        <taxon>Methanobacteriati</taxon>
        <taxon>Methanobacteriota</taxon>
        <taxon>Stenosarchaea group</taxon>
        <taxon>Methanomicrobia</taxon>
        <taxon>Methanomicrobiales</taxon>
        <taxon>Methanoregulaceae</taxon>
        <taxon>Methanosphaerula</taxon>
    </lineage>
</organism>
<dbReference type="Proteomes" id="UP000002457">
    <property type="component" value="Chromosome"/>
</dbReference>
<protein>
    <submittedName>
        <fullName evidence="1">Uncharacterized protein</fullName>
    </submittedName>
</protein>
<sequence>MVIVYIATSLDEFAARKDDDSSWLDPFTPGDGDYRYQDLSKISELQWSSNV</sequence>
<proteinExistence type="predicted"/>
<dbReference type="AlphaFoldDB" id="B8GGG8"/>
<keyword evidence="2" id="KW-1185">Reference proteome</keyword>
<gene>
    <name evidence="1" type="ordered locus">Mpal_0863</name>
</gene>
<evidence type="ECO:0000313" key="1">
    <source>
        <dbReference type="EMBL" id="ACL16223.1"/>
    </source>
</evidence>